<comment type="caution">
    <text evidence="1">The sequence shown here is derived from an EMBL/GenBank/DDBJ whole genome shotgun (WGS) entry which is preliminary data.</text>
</comment>
<sequence>MFMSIYLNIKARSACSNMFEVLAFATPLPIQLNEDILKPEFREQLQFLKLRSTSEVEREKCDKLAASLILTGHLNKKERLKSGDAAKRPKTAMAALGVKKHWDPYETTNNREFNYTPDTFTEAIRPKTSRAYAYPYERSDPIGNNSYSEEFCWKPFSKPEPIRSGSSSGNRRNNPQSSQSFIVWRIPHSEQKISVNSKSPWRKTYSEEELKRALKAQYRTTYEEDYMGIPQGFQIKHAIPVPPNWKKSILQCPETEFRRHFQQPQQNSELMVKTTRYGSNVQHQVATRGAVKENSQETITSAVPDKRSIVFNTSTALHDSTAQHIPAALPDNEVLKTPADVVLSAS</sequence>
<evidence type="ECO:0000313" key="1">
    <source>
        <dbReference type="EMBL" id="KAG2456692.1"/>
    </source>
</evidence>
<proteinExistence type="predicted"/>
<keyword evidence="2" id="KW-1185">Reference proteome</keyword>
<dbReference type="GO" id="GO:0005737">
    <property type="term" value="C:cytoplasm"/>
    <property type="evidence" value="ECO:0007669"/>
    <property type="project" value="TreeGrafter"/>
</dbReference>
<gene>
    <name evidence="1" type="primary">Tex26</name>
    <name evidence="1" type="ORF">GTO96_0013837</name>
</gene>
<feature type="non-terminal residue" evidence="1">
    <location>
        <position position="346"/>
    </location>
</feature>
<dbReference type="EMBL" id="JAATIS010008602">
    <property type="protein sequence ID" value="KAG2456692.1"/>
    <property type="molecule type" value="Genomic_DNA"/>
</dbReference>
<dbReference type="AlphaFoldDB" id="A0A8X7WXF8"/>
<protein>
    <submittedName>
        <fullName evidence="1">TEX26 protein</fullName>
    </submittedName>
</protein>
<name>A0A8X7WXF8_POLSE</name>
<evidence type="ECO:0000313" key="2">
    <source>
        <dbReference type="Proteomes" id="UP000886611"/>
    </source>
</evidence>
<dbReference type="InterPro" id="IPR043460">
    <property type="entry name" value="MEDAG/TEX26"/>
</dbReference>
<reference evidence="1 2" key="1">
    <citation type="journal article" date="2021" name="Cell">
        <title>Tracing the genetic footprints of vertebrate landing in non-teleost ray-finned fishes.</title>
        <authorList>
            <person name="Bi X."/>
            <person name="Wang K."/>
            <person name="Yang L."/>
            <person name="Pan H."/>
            <person name="Jiang H."/>
            <person name="Wei Q."/>
            <person name="Fang M."/>
            <person name="Yu H."/>
            <person name="Zhu C."/>
            <person name="Cai Y."/>
            <person name="He Y."/>
            <person name="Gan X."/>
            <person name="Zeng H."/>
            <person name="Yu D."/>
            <person name="Zhu Y."/>
            <person name="Jiang H."/>
            <person name="Qiu Q."/>
            <person name="Yang H."/>
            <person name="Zhang Y.E."/>
            <person name="Wang W."/>
            <person name="Zhu M."/>
            <person name="He S."/>
            <person name="Zhang G."/>
        </authorList>
    </citation>
    <scope>NUCLEOTIDE SEQUENCE [LARGE SCALE GENOMIC DNA]</scope>
    <source>
        <strain evidence="1">Bchr_013</strain>
    </source>
</reference>
<dbReference type="PANTHER" id="PTHR33769">
    <property type="entry name" value="TESTIS-EXPRESSED PROTEIN 26 ISOFORM X3"/>
    <property type="match status" value="1"/>
</dbReference>
<accession>A0A8X7WXF8</accession>
<dbReference type="Proteomes" id="UP000886611">
    <property type="component" value="Unassembled WGS sequence"/>
</dbReference>
<dbReference type="PANTHER" id="PTHR33769:SF1">
    <property type="entry name" value="TESTIS-EXPRESSED PROTEIN 26"/>
    <property type="match status" value="1"/>
</dbReference>
<organism evidence="1 2">
    <name type="scientific">Polypterus senegalus</name>
    <name type="common">Senegal bichir</name>
    <dbReference type="NCBI Taxonomy" id="55291"/>
    <lineage>
        <taxon>Eukaryota</taxon>
        <taxon>Metazoa</taxon>
        <taxon>Chordata</taxon>
        <taxon>Craniata</taxon>
        <taxon>Vertebrata</taxon>
        <taxon>Euteleostomi</taxon>
        <taxon>Actinopterygii</taxon>
        <taxon>Polypteriformes</taxon>
        <taxon>Polypteridae</taxon>
        <taxon>Polypterus</taxon>
    </lineage>
</organism>
<feature type="non-terminal residue" evidence="1">
    <location>
        <position position="1"/>
    </location>
</feature>